<reference evidence="3" key="1">
    <citation type="submission" date="2020-02" db="EMBL/GenBank/DDBJ databases">
        <authorList>
            <person name="Meier V. D."/>
        </authorList>
    </citation>
    <scope>NUCLEOTIDE SEQUENCE</scope>
    <source>
        <strain evidence="3">AVDCRST_MAG64</strain>
    </source>
</reference>
<protein>
    <submittedName>
        <fullName evidence="3">Uncharacterized protein</fullName>
    </submittedName>
</protein>
<keyword evidence="2" id="KW-0732">Signal</keyword>
<evidence type="ECO:0000256" key="2">
    <source>
        <dbReference type="SAM" id="SignalP"/>
    </source>
</evidence>
<feature type="signal peptide" evidence="2">
    <location>
        <begin position="1"/>
        <end position="21"/>
    </location>
</feature>
<organism evidence="3">
    <name type="scientific">uncultured Phycisphaerae bacterium</name>
    <dbReference type="NCBI Taxonomy" id="904963"/>
    <lineage>
        <taxon>Bacteria</taxon>
        <taxon>Pseudomonadati</taxon>
        <taxon>Planctomycetota</taxon>
        <taxon>Phycisphaerae</taxon>
        <taxon>environmental samples</taxon>
    </lineage>
</organism>
<feature type="region of interest" description="Disordered" evidence="1">
    <location>
        <begin position="22"/>
        <end position="63"/>
    </location>
</feature>
<proteinExistence type="predicted"/>
<name>A0A6J4PNF0_9BACT</name>
<gene>
    <name evidence="3" type="ORF">AVDCRST_MAG64-2549</name>
</gene>
<dbReference type="EMBL" id="CADCUQ010000571">
    <property type="protein sequence ID" value="CAA9415081.1"/>
    <property type="molecule type" value="Genomic_DNA"/>
</dbReference>
<dbReference type="AlphaFoldDB" id="A0A6J4PNF0"/>
<evidence type="ECO:0000256" key="1">
    <source>
        <dbReference type="SAM" id="MobiDB-lite"/>
    </source>
</evidence>
<sequence length="185" mass="19513">MRVAMSLLVVLAGLTAMPGCAPRAQTTPAPPADRGQAATPAARSNIPEPARSPTGSPTAPLSATDPCATRLHDLCGPLLQYYALNRRLPDRIEELQAIAGPDPAASFDCPVSGRAYVYVPGGFAWGDRPGFVVLHDAEPSHSGFRWAVVVDAPQGSQPLVTRVVAVPDPVFLSPERMAEERPAQD</sequence>
<feature type="chain" id="PRO_5026873830" evidence="2">
    <location>
        <begin position="22"/>
        <end position="185"/>
    </location>
</feature>
<accession>A0A6J4PNF0</accession>
<evidence type="ECO:0000313" key="3">
    <source>
        <dbReference type="EMBL" id="CAA9415081.1"/>
    </source>
</evidence>